<dbReference type="Proteomes" id="UP001500604">
    <property type="component" value="Unassembled WGS sequence"/>
</dbReference>
<reference evidence="2" key="1">
    <citation type="journal article" date="2019" name="Int. J. Syst. Evol. Microbiol.">
        <title>The Global Catalogue of Microorganisms (GCM) 10K type strain sequencing project: providing services to taxonomists for standard genome sequencing and annotation.</title>
        <authorList>
            <consortium name="The Broad Institute Genomics Platform"/>
            <consortium name="The Broad Institute Genome Sequencing Center for Infectious Disease"/>
            <person name="Wu L."/>
            <person name="Ma J."/>
        </authorList>
    </citation>
    <scope>NUCLEOTIDE SEQUENCE [LARGE SCALE GENOMIC DNA]</scope>
    <source>
        <strain evidence="2">JCM 17805</strain>
    </source>
</reference>
<comment type="caution">
    <text evidence="1">The sequence shown here is derived from an EMBL/GenBank/DDBJ whole genome shotgun (WGS) entry which is preliminary data.</text>
</comment>
<proteinExistence type="predicted"/>
<dbReference type="EMBL" id="BAABFL010000477">
    <property type="protein sequence ID" value="GAA4652564.1"/>
    <property type="molecule type" value="Genomic_DNA"/>
</dbReference>
<sequence length="76" mass="8768">MPRKKQLRRARHRDPKPDMNGVPLKCCPCCGSGNVCADSEECMAMIWCEDCGISVHSPHHQAIHTWNRRHYEEDHA</sequence>
<gene>
    <name evidence="1" type="ORF">GCM10023116_48480</name>
</gene>
<keyword evidence="2" id="KW-1185">Reference proteome</keyword>
<organism evidence="1 2">
    <name type="scientific">Kistimonas scapharcae</name>
    <dbReference type="NCBI Taxonomy" id="1036133"/>
    <lineage>
        <taxon>Bacteria</taxon>
        <taxon>Pseudomonadati</taxon>
        <taxon>Pseudomonadota</taxon>
        <taxon>Gammaproteobacteria</taxon>
        <taxon>Oceanospirillales</taxon>
        <taxon>Endozoicomonadaceae</taxon>
        <taxon>Kistimonas</taxon>
    </lineage>
</organism>
<protein>
    <submittedName>
        <fullName evidence="1">Uncharacterized protein</fullName>
    </submittedName>
</protein>
<name>A0ABP8VAL0_9GAMM</name>
<accession>A0ABP8VAL0</accession>
<evidence type="ECO:0000313" key="1">
    <source>
        <dbReference type="EMBL" id="GAA4652564.1"/>
    </source>
</evidence>
<evidence type="ECO:0000313" key="2">
    <source>
        <dbReference type="Proteomes" id="UP001500604"/>
    </source>
</evidence>